<dbReference type="AlphaFoldDB" id="A0A074ZXI2"/>
<dbReference type="GO" id="GO:0005283">
    <property type="term" value="F:amino acid:sodium symporter activity"/>
    <property type="evidence" value="ECO:0007669"/>
    <property type="project" value="TreeGrafter"/>
</dbReference>
<evidence type="ECO:0000313" key="12">
    <source>
        <dbReference type="EMBL" id="KER30637.1"/>
    </source>
</evidence>
<protein>
    <recommendedName>
        <fullName evidence="11">Endonuclease/exonuclease/phosphatase domain-containing protein</fullName>
    </recommendedName>
</protein>
<dbReference type="GeneID" id="20327311"/>
<keyword evidence="7" id="KW-0325">Glycoprotein</keyword>
<feature type="domain" description="Endonuclease/exonuclease/phosphatase" evidence="11">
    <location>
        <begin position="237"/>
        <end position="379"/>
    </location>
</feature>
<dbReference type="InterPro" id="IPR036691">
    <property type="entry name" value="Endo/exonu/phosph_ase_sf"/>
</dbReference>
<keyword evidence="8" id="KW-0479">Metal-binding</keyword>
<feature type="compositionally biased region" description="Polar residues" evidence="9">
    <location>
        <begin position="1092"/>
        <end position="1116"/>
    </location>
</feature>
<feature type="transmembrane region" description="Helical" evidence="10">
    <location>
        <begin position="795"/>
        <end position="815"/>
    </location>
</feature>
<evidence type="ECO:0000256" key="1">
    <source>
        <dbReference type="ARBA" id="ARBA00004141"/>
    </source>
</evidence>
<feature type="transmembrane region" description="Helical" evidence="10">
    <location>
        <begin position="686"/>
        <end position="703"/>
    </location>
</feature>
<dbReference type="Proteomes" id="UP000054324">
    <property type="component" value="Unassembled WGS sequence"/>
</dbReference>
<dbReference type="KEGG" id="ovi:T265_13143"/>
<name>A0A074ZXI2_OPIVI</name>
<dbReference type="GO" id="GO:0046872">
    <property type="term" value="F:metal ion binding"/>
    <property type="evidence" value="ECO:0007669"/>
    <property type="project" value="UniProtKB-KW"/>
</dbReference>
<organism evidence="12 13">
    <name type="scientific">Opisthorchis viverrini</name>
    <name type="common">Southeast Asian liver fluke</name>
    <dbReference type="NCBI Taxonomy" id="6198"/>
    <lineage>
        <taxon>Eukaryota</taxon>
        <taxon>Metazoa</taxon>
        <taxon>Spiralia</taxon>
        <taxon>Lophotrochozoa</taxon>
        <taxon>Platyhelminthes</taxon>
        <taxon>Trematoda</taxon>
        <taxon>Digenea</taxon>
        <taxon>Opisthorchiida</taxon>
        <taxon>Opisthorchiata</taxon>
        <taxon>Opisthorchiidae</taxon>
        <taxon>Opisthorchis</taxon>
    </lineage>
</organism>
<dbReference type="Pfam" id="PF14529">
    <property type="entry name" value="Exo_endo_phos_2"/>
    <property type="match status" value="1"/>
</dbReference>
<keyword evidence="3" id="KW-0813">Transport</keyword>
<dbReference type="PANTHER" id="PTHR11616:SF321">
    <property type="entry name" value="SODIUM-DEPENDENT NUTRIENT AMINO ACID TRANSPORTER 1-RELATED"/>
    <property type="match status" value="1"/>
</dbReference>
<evidence type="ECO:0000256" key="8">
    <source>
        <dbReference type="PIRSR" id="PIRSR600175-1"/>
    </source>
</evidence>
<feature type="region of interest" description="Disordered" evidence="9">
    <location>
        <begin position="46"/>
        <end position="84"/>
    </location>
</feature>
<evidence type="ECO:0000256" key="7">
    <source>
        <dbReference type="ARBA" id="ARBA00023180"/>
    </source>
</evidence>
<dbReference type="GO" id="GO:0089718">
    <property type="term" value="P:amino acid import across plasma membrane"/>
    <property type="evidence" value="ECO:0007669"/>
    <property type="project" value="TreeGrafter"/>
</dbReference>
<feature type="transmembrane region" description="Helical" evidence="10">
    <location>
        <begin position="654"/>
        <end position="674"/>
    </location>
</feature>
<dbReference type="EMBL" id="KL596658">
    <property type="protein sequence ID" value="KER30637.1"/>
    <property type="molecule type" value="Genomic_DNA"/>
</dbReference>
<dbReference type="PANTHER" id="PTHR11616">
    <property type="entry name" value="SODIUM/CHLORIDE DEPENDENT TRANSPORTER"/>
    <property type="match status" value="1"/>
</dbReference>
<keyword evidence="6 10" id="KW-0472">Membrane</keyword>
<reference evidence="12 13" key="1">
    <citation type="submission" date="2013-11" db="EMBL/GenBank/DDBJ databases">
        <title>Opisthorchis viverrini - life in the bile duct.</title>
        <authorList>
            <person name="Young N.D."/>
            <person name="Nagarajan N."/>
            <person name="Lin S.J."/>
            <person name="Korhonen P.K."/>
            <person name="Jex A.R."/>
            <person name="Hall R.S."/>
            <person name="Safavi-Hemami H."/>
            <person name="Kaewkong W."/>
            <person name="Bertrand D."/>
            <person name="Gao S."/>
            <person name="Seet Q."/>
            <person name="Wongkham S."/>
            <person name="Teh B.T."/>
            <person name="Wongkham C."/>
            <person name="Intapan P.M."/>
            <person name="Maleewong W."/>
            <person name="Yang X."/>
            <person name="Hu M."/>
            <person name="Wang Z."/>
            <person name="Hofmann A."/>
            <person name="Sternberg P.W."/>
            <person name="Tan P."/>
            <person name="Wang J."/>
            <person name="Gasser R.B."/>
        </authorList>
    </citation>
    <scope>NUCLEOTIDE SEQUENCE [LARGE SCALE GENOMIC DNA]</scope>
</reference>
<feature type="binding site" evidence="8">
    <location>
        <position position="731"/>
    </location>
    <ligand>
        <name>Na(+)</name>
        <dbReference type="ChEBI" id="CHEBI:29101"/>
        <label>1</label>
    </ligand>
</feature>
<keyword evidence="5 10" id="KW-1133">Transmembrane helix</keyword>
<gene>
    <name evidence="12" type="ORF">T265_13143</name>
</gene>
<accession>A0A074ZXI2</accession>
<feature type="non-terminal residue" evidence="12">
    <location>
        <position position="1"/>
    </location>
</feature>
<feature type="compositionally biased region" description="Polar residues" evidence="9">
    <location>
        <begin position="63"/>
        <end position="81"/>
    </location>
</feature>
<dbReference type="SUPFAM" id="SSF161070">
    <property type="entry name" value="SNF-like"/>
    <property type="match status" value="2"/>
</dbReference>
<feature type="binding site" evidence="8">
    <location>
        <position position="727"/>
    </location>
    <ligand>
        <name>Na(+)</name>
        <dbReference type="ChEBI" id="CHEBI:29101"/>
        <label>1</label>
    </ligand>
</feature>
<keyword evidence="4 10" id="KW-0812">Transmembrane</keyword>
<comment type="similarity">
    <text evidence="2">Belongs to the sodium:neurotransmitter symporter (SNF) (TC 2.A.22) family.</text>
</comment>
<feature type="transmembrane region" description="Helical" evidence="10">
    <location>
        <begin position="760"/>
        <end position="789"/>
    </location>
</feature>
<feature type="transmembrane region" description="Helical" evidence="10">
    <location>
        <begin position="869"/>
        <end position="892"/>
    </location>
</feature>
<evidence type="ECO:0000256" key="9">
    <source>
        <dbReference type="SAM" id="MobiDB-lite"/>
    </source>
</evidence>
<keyword evidence="8" id="KW-0915">Sodium</keyword>
<dbReference type="SUPFAM" id="SSF56219">
    <property type="entry name" value="DNase I-like"/>
    <property type="match status" value="1"/>
</dbReference>
<dbReference type="Gene3D" id="3.60.10.10">
    <property type="entry name" value="Endonuclease/exonuclease/phosphatase"/>
    <property type="match status" value="1"/>
</dbReference>
<evidence type="ECO:0000256" key="4">
    <source>
        <dbReference type="ARBA" id="ARBA00022692"/>
    </source>
</evidence>
<evidence type="ECO:0000256" key="2">
    <source>
        <dbReference type="ARBA" id="ARBA00006459"/>
    </source>
</evidence>
<feature type="transmembrane region" description="Helical" evidence="10">
    <location>
        <begin position="715"/>
        <end position="740"/>
    </location>
</feature>
<proteinExistence type="inferred from homology"/>
<feature type="transmembrane region" description="Helical" evidence="10">
    <location>
        <begin position="836"/>
        <end position="857"/>
    </location>
</feature>
<sequence>GPEQNPTFSRCLVGQTFESEARARVTEQNPTSSHCLVGQTFELKAQGGVPRPGQPGSIICPRSSASTDVPSQPLPTAQANVTGPFDCQPSDRRALGSPLPTNIKQNNTFLNPRDLFHIEAFNVRTLCQIGKQAMLAETLYSLKIDVCCVSETRIQDPSVVLHLRTPRMNSALSHFSLRVSGDPEAMTRGIYGVGVALSPRAERALLDWIPVNSRLCAVRLSSSIKLNASRHKKRCLFVVSAYAPTDCSSDAEKDTFYRELSRLIRQAKSTDIVILAGDLNAQVGRLSSLESHLGGRFGVDARRTDNGDRLLQLCADHELFLASTNFQHKRSHRVTWRPPTTNQPWTQLDHVAISHRWRATIQDCRSFWGTPLDSDHAMVRARLTVRFPSGPRKSARNVPIHYLRRTAIAQQYRSELAQQLSTVKQYCGGSEHVDEAWQNVKGAMLAAFSAACPTSPIRPRDHWMSSRSLSMIDARKAIPAGNEYDGARKSLKRQIVKSLRKDRELWWTSKAREMEKAFATGNSRALYQLIRSTGPRKATVSETISEKDGSLIHSQKRRLERWAEHFEEQFSWPPATQPVEIVHTGEWNVNLDRPSEEEIRYEVAALKREKAPGPDGLFLPKSTLQFEAVREKAFQKILSLFIIFALSQNKGAFLIPYTLMLLLLGLPLFFLEFAFGQFASLGPISVWNVSPLFKGPGLAFVVYPEALTNMPMPAIWSVFFFFMMCTLGFGSQFSILEAVISGLQDELRRFGYIQTNLKQIIFRCLICLVNFLLGIPMVCGGGYYLFYLIDNYLSGYPLLFIAIAETVVICYIYGLKQFRRDIALMINERPNWYWRISWMFLVPLISLGLLLFLFVAGEEFKVEEYRYPKWALALGNVIAMSPVAMIPLWFVYKYCREGGFILLREFVKPVQEWGPARDEHRAEFISMIRSNESLKRSRLNNASASILPTTAVMNTGSQLQVGYGLGGSVISGLAGTGIIDDTGFFQSKLSVAEKLTQAHTKEVMKRVTSTADLGSTDALGILTASQTALAAAAASSAALYGFGIGQPSALQEHTDVDGTESDECTENKLPATFILPEVTVSSEQIDDETNIAPANNSSAPSKPQSTKTGQSETKGS</sequence>
<dbReference type="CTD" id="20327311"/>
<dbReference type="GO" id="GO:0003824">
    <property type="term" value="F:catalytic activity"/>
    <property type="evidence" value="ECO:0007669"/>
    <property type="project" value="InterPro"/>
</dbReference>
<evidence type="ECO:0000256" key="10">
    <source>
        <dbReference type="SAM" id="Phobius"/>
    </source>
</evidence>
<evidence type="ECO:0000259" key="11">
    <source>
        <dbReference type="Pfam" id="PF14529"/>
    </source>
</evidence>
<evidence type="ECO:0000313" key="13">
    <source>
        <dbReference type="Proteomes" id="UP000054324"/>
    </source>
</evidence>
<dbReference type="InterPro" id="IPR005135">
    <property type="entry name" value="Endo/exonuclease/phosphatase"/>
</dbReference>
<dbReference type="RefSeq" id="XP_009165658.1">
    <property type="nucleotide sequence ID" value="XM_009167394.1"/>
</dbReference>
<dbReference type="CDD" id="cd09076">
    <property type="entry name" value="L1-EN"/>
    <property type="match status" value="1"/>
</dbReference>
<keyword evidence="13" id="KW-1185">Reference proteome</keyword>
<dbReference type="Pfam" id="PF00209">
    <property type="entry name" value="SNF"/>
    <property type="match status" value="1"/>
</dbReference>
<dbReference type="InterPro" id="IPR000175">
    <property type="entry name" value="Na/ntran_symport"/>
</dbReference>
<dbReference type="PROSITE" id="PS50267">
    <property type="entry name" value="NA_NEUROTRAN_SYMP_3"/>
    <property type="match status" value="1"/>
</dbReference>
<evidence type="ECO:0000256" key="5">
    <source>
        <dbReference type="ARBA" id="ARBA00022989"/>
    </source>
</evidence>
<feature type="region of interest" description="Disordered" evidence="9">
    <location>
        <begin position="1082"/>
        <end position="1116"/>
    </location>
</feature>
<comment type="subcellular location">
    <subcellularLocation>
        <location evidence="1">Membrane</location>
        <topology evidence="1">Multi-pass membrane protein</topology>
    </subcellularLocation>
</comment>
<dbReference type="OrthoDB" id="6581954at2759"/>
<dbReference type="InterPro" id="IPR037272">
    <property type="entry name" value="SNS_sf"/>
</dbReference>
<evidence type="ECO:0000256" key="3">
    <source>
        <dbReference type="ARBA" id="ARBA00022448"/>
    </source>
</evidence>
<evidence type="ECO:0000256" key="6">
    <source>
        <dbReference type="ARBA" id="ARBA00023136"/>
    </source>
</evidence>
<dbReference type="GO" id="GO:0005886">
    <property type="term" value="C:plasma membrane"/>
    <property type="evidence" value="ECO:0007669"/>
    <property type="project" value="TreeGrafter"/>
</dbReference>